<dbReference type="PANTHER" id="PTHR33116">
    <property type="entry name" value="REVERSE TRANSCRIPTASE ZINC-BINDING DOMAIN-CONTAINING PROTEIN-RELATED-RELATED"/>
    <property type="match status" value="1"/>
</dbReference>
<organism evidence="2 3">
    <name type="scientific">Eragrostis curvula</name>
    <name type="common">weeping love grass</name>
    <dbReference type="NCBI Taxonomy" id="38414"/>
    <lineage>
        <taxon>Eukaryota</taxon>
        <taxon>Viridiplantae</taxon>
        <taxon>Streptophyta</taxon>
        <taxon>Embryophyta</taxon>
        <taxon>Tracheophyta</taxon>
        <taxon>Spermatophyta</taxon>
        <taxon>Magnoliopsida</taxon>
        <taxon>Liliopsida</taxon>
        <taxon>Poales</taxon>
        <taxon>Poaceae</taxon>
        <taxon>PACMAD clade</taxon>
        <taxon>Chloridoideae</taxon>
        <taxon>Eragrostideae</taxon>
        <taxon>Eragrostidinae</taxon>
        <taxon>Eragrostis</taxon>
    </lineage>
</organism>
<evidence type="ECO:0000259" key="1">
    <source>
        <dbReference type="Pfam" id="PF13966"/>
    </source>
</evidence>
<accession>A0A5J9W2S2</accession>
<dbReference type="PANTHER" id="PTHR33116:SF78">
    <property type="entry name" value="OS12G0587133 PROTEIN"/>
    <property type="match status" value="1"/>
</dbReference>
<gene>
    <name evidence="2" type="ORF">EJB05_08645</name>
</gene>
<dbReference type="OrthoDB" id="690691at2759"/>
<reference evidence="2 3" key="1">
    <citation type="journal article" date="2019" name="Sci. Rep.">
        <title>A high-quality genome of Eragrostis curvula grass provides insights into Poaceae evolution and supports new strategies to enhance forage quality.</title>
        <authorList>
            <person name="Carballo J."/>
            <person name="Santos B.A.C.M."/>
            <person name="Zappacosta D."/>
            <person name="Garbus I."/>
            <person name="Selva J.P."/>
            <person name="Gallo C.A."/>
            <person name="Diaz A."/>
            <person name="Albertini E."/>
            <person name="Caccamo M."/>
            <person name="Echenique V."/>
        </authorList>
    </citation>
    <scope>NUCLEOTIDE SEQUENCE [LARGE SCALE GENOMIC DNA]</scope>
    <source>
        <strain evidence="3">cv. Victoria</strain>
        <tissue evidence="2">Leaf</tissue>
    </source>
</reference>
<evidence type="ECO:0000313" key="3">
    <source>
        <dbReference type="Proteomes" id="UP000324897"/>
    </source>
</evidence>
<proteinExistence type="predicted"/>
<dbReference type="EMBL" id="RWGY01000005">
    <property type="protein sequence ID" value="TVU42251.1"/>
    <property type="molecule type" value="Genomic_DNA"/>
</dbReference>
<keyword evidence="3" id="KW-1185">Reference proteome</keyword>
<dbReference type="Proteomes" id="UP000324897">
    <property type="component" value="Unassembled WGS sequence"/>
</dbReference>
<feature type="domain" description="Reverse transcriptase zinc-binding" evidence="1">
    <location>
        <begin position="48"/>
        <end position="132"/>
    </location>
</feature>
<dbReference type="InterPro" id="IPR026960">
    <property type="entry name" value="RVT-Znf"/>
</dbReference>
<dbReference type="Gramene" id="TVU42251">
    <property type="protein sequence ID" value="TVU42251"/>
    <property type="gene ID" value="EJB05_08645"/>
</dbReference>
<name>A0A5J9W2S2_9POAL</name>
<dbReference type="AlphaFoldDB" id="A0A5J9W2S2"/>
<dbReference type="Pfam" id="PF13966">
    <property type="entry name" value="zf-RVT"/>
    <property type="match status" value="1"/>
</dbReference>
<feature type="non-terminal residue" evidence="2">
    <location>
        <position position="1"/>
    </location>
</feature>
<sequence>MGQGHLRGADGTSYSPIISAYMGHYGTNSPDNTKPDKFIWKWSSDGNYNTAFAYKAFFHGQEIMRGGKELWKAKAPLKHKFFFWLALYKRCWTSQRLQRHNLPNHGNCALCDQEEESIDHLVLGCVYSKECWFKLLRPSGYQQLMPRSNAELVDWWLLSRKKVAKTARKGFDSLVMLTVWTIWCERNKRIFNNVSRLQAAVIENIREEATLWNRAGNKELSTRVVLALYPAML</sequence>
<comment type="caution">
    <text evidence="2">The sequence shown here is derived from an EMBL/GenBank/DDBJ whole genome shotgun (WGS) entry which is preliminary data.</text>
</comment>
<protein>
    <recommendedName>
        <fullName evidence="1">Reverse transcriptase zinc-binding domain-containing protein</fullName>
    </recommendedName>
</protein>
<evidence type="ECO:0000313" key="2">
    <source>
        <dbReference type="EMBL" id="TVU42251.1"/>
    </source>
</evidence>